<dbReference type="Pfam" id="PF13248">
    <property type="entry name" value="Zn_ribbon_3"/>
    <property type="match status" value="1"/>
</dbReference>
<feature type="domain" description="Putative zinc-ribbon" evidence="3">
    <location>
        <begin position="69"/>
        <end position="90"/>
    </location>
</feature>
<dbReference type="Pfam" id="PF14446">
    <property type="entry name" value="Prok-RING_1"/>
    <property type="match status" value="1"/>
</dbReference>
<dbReference type="RefSeq" id="WP_212508270.1">
    <property type="nucleotide sequence ID" value="NZ_CP060696.1"/>
</dbReference>
<feature type="transmembrane region" description="Helical" evidence="2">
    <location>
        <begin position="271"/>
        <end position="294"/>
    </location>
</feature>
<evidence type="ECO:0000313" key="5">
    <source>
        <dbReference type="Proteomes" id="UP000516046"/>
    </source>
</evidence>
<dbReference type="CDD" id="cd15489">
    <property type="entry name" value="PHD_SF"/>
    <property type="match status" value="1"/>
</dbReference>
<keyword evidence="2" id="KW-0812">Transmembrane</keyword>
<keyword evidence="2" id="KW-1133">Transmembrane helix</keyword>
<keyword evidence="5" id="KW-1185">Reference proteome</keyword>
<feature type="compositionally biased region" description="Low complexity" evidence="1">
    <location>
        <begin position="108"/>
        <end position="119"/>
    </location>
</feature>
<evidence type="ECO:0000256" key="2">
    <source>
        <dbReference type="SAM" id="Phobius"/>
    </source>
</evidence>
<dbReference type="Pfam" id="PF10947">
    <property type="entry name" value="DUF2628"/>
    <property type="match status" value="1"/>
</dbReference>
<dbReference type="InterPro" id="IPR059113">
    <property type="entry name" value="Znf_ribbon"/>
</dbReference>
<dbReference type="InterPro" id="IPR039522">
    <property type="entry name" value="RING_finger_1_prok"/>
</dbReference>
<organism evidence="4 5">
    <name type="scientific">Caproicibacterium amylolyticum</name>
    <dbReference type="NCBI Taxonomy" id="2766537"/>
    <lineage>
        <taxon>Bacteria</taxon>
        <taxon>Bacillati</taxon>
        <taxon>Bacillota</taxon>
        <taxon>Clostridia</taxon>
        <taxon>Eubacteriales</taxon>
        <taxon>Oscillospiraceae</taxon>
        <taxon>Caproicibacterium</taxon>
    </lineage>
</organism>
<dbReference type="KEGG" id="caml:H6X83_06265"/>
<proteinExistence type="predicted"/>
<feature type="transmembrane region" description="Helical" evidence="2">
    <location>
        <begin position="205"/>
        <end position="226"/>
    </location>
</feature>
<dbReference type="InterPro" id="IPR024399">
    <property type="entry name" value="DUF2628"/>
</dbReference>
<keyword evidence="2" id="KW-0472">Membrane</keyword>
<feature type="region of interest" description="Disordered" evidence="1">
    <location>
        <begin position="105"/>
        <end position="126"/>
    </location>
</feature>
<protein>
    <submittedName>
        <fullName evidence="4">DUF2628 domain-containing protein</fullName>
    </submittedName>
</protein>
<dbReference type="InterPro" id="IPR011011">
    <property type="entry name" value="Znf_FYVE_PHD"/>
</dbReference>
<accession>A0A7G9WKI9</accession>
<dbReference type="EMBL" id="CP060696">
    <property type="protein sequence ID" value="QNO19201.1"/>
    <property type="molecule type" value="Genomic_DNA"/>
</dbReference>
<feature type="transmembrane region" description="Helical" evidence="2">
    <location>
        <begin position="332"/>
        <end position="351"/>
    </location>
</feature>
<evidence type="ECO:0000259" key="3">
    <source>
        <dbReference type="Pfam" id="PF13248"/>
    </source>
</evidence>
<dbReference type="AlphaFoldDB" id="A0A7G9WKI9"/>
<dbReference type="Proteomes" id="UP000516046">
    <property type="component" value="Chromosome"/>
</dbReference>
<evidence type="ECO:0000256" key="1">
    <source>
        <dbReference type="SAM" id="MobiDB-lite"/>
    </source>
</evidence>
<name>A0A7G9WKI9_9FIRM</name>
<reference evidence="4 5" key="1">
    <citation type="submission" date="2020-08" db="EMBL/GenBank/DDBJ databases">
        <authorList>
            <person name="Ren C."/>
            <person name="Gu Y."/>
            <person name="Xu Y."/>
        </authorList>
    </citation>
    <scope>NUCLEOTIDE SEQUENCE [LARGE SCALE GENOMIC DNA]</scope>
    <source>
        <strain evidence="4 5">LBM18003</strain>
    </source>
</reference>
<sequence length="352" mass="38748">MTDFTGVNCPVCNKPFQPGDDIVVCPECGAPYHRGCYKEVGHCIFEDKHGTADSWQPPKVHTENQSDSVRCPRCGHDNAPGALFCEHCGASISKNDDGEYTQQYAPFGQNGSQQPNGGSVPPFGAAGQQPNGWPYGQVPFVFDPMAGIDPEETIDGEKAGELCKVIQSNTTYYLPVFMNHEKFHKHRFNFAAFLLGGGWLLYRKMYPIGAVVSAVVLVLEVLTQFFTVQYSSPILLQAMNQLGISSTASVNLQQLYQIAGHISSLPVSQQFLFLLPNVLPLIILIIHVVIGFTANAKYQKHCIKIVQSIHSETLSDSDTLIRYQERGGVNTILLVVVLVCYLIACNSIYLMI</sequence>
<dbReference type="SUPFAM" id="SSF57903">
    <property type="entry name" value="FYVE/PHD zinc finger"/>
    <property type="match status" value="1"/>
</dbReference>
<evidence type="ECO:0000313" key="4">
    <source>
        <dbReference type="EMBL" id="QNO19201.1"/>
    </source>
</evidence>
<gene>
    <name evidence="4" type="ORF">H6X83_06265</name>
</gene>